<dbReference type="HOGENOM" id="CLU_002865_7_2_4"/>
<dbReference type="InterPro" id="IPR036188">
    <property type="entry name" value="FAD/NAD-bd_sf"/>
</dbReference>
<evidence type="ECO:0000313" key="9">
    <source>
        <dbReference type="Proteomes" id="UP000019095"/>
    </source>
</evidence>
<accession>W0PF74</accession>
<dbReference type="OrthoDB" id="9785276at2"/>
<dbReference type="InterPro" id="IPR007867">
    <property type="entry name" value="GMC_OxRtase_C"/>
</dbReference>
<dbReference type="RefSeq" id="WP_025372814.1">
    <property type="nucleotide sequence ID" value="NZ_CP003915.1"/>
</dbReference>
<keyword evidence="9" id="KW-1185">Reference proteome</keyword>
<proteinExistence type="inferred from homology"/>
<dbReference type="EC" id="1.1.99.1" evidence="8"/>
<dbReference type="GO" id="GO:0008812">
    <property type="term" value="F:choline dehydrogenase activity"/>
    <property type="evidence" value="ECO:0007669"/>
    <property type="project" value="UniProtKB-EC"/>
</dbReference>
<evidence type="ECO:0000256" key="4">
    <source>
        <dbReference type="ARBA" id="ARBA00022827"/>
    </source>
</evidence>
<comment type="similarity">
    <text evidence="2">Belongs to the GMC oxidoreductase family.</text>
</comment>
<keyword evidence="3" id="KW-0285">Flavoprotein</keyword>
<dbReference type="PANTHER" id="PTHR11552:SF147">
    <property type="entry name" value="CHOLINE DEHYDROGENASE, MITOCHONDRIAL"/>
    <property type="match status" value="1"/>
</dbReference>
<comment type="cofactor">
    <cofactor evidence="1 5">
        <name>FAD</name>
        <dbReference type="ChEBI" id="CHEBI:57692"/>
    </cofactor>
</comment>
<evidence type="ECO:0000256" key="2">
    <source>
        <dbReference type="ARBA" id="ARBA00010790"/>
    </source>
</evidence>
<name>W0PF74_ADVMD</name>
<keyword evidence="8" id="KW-0560">Oxidoreductase</keyword>
<feature type="binding site" evidence="5">
    <location>
        <position position="85"/>
    </location>
    <ligand>
        <name>FAD</name>
        <dbReference type="ChEBI" id="CHEBI:57692"/>
    </ligand>
</feature>
<protein>
    <submittedName>
        <fullName evidence="8">Choline dehydrogenase</fullName>
        <ecNumber evidence="8">1.1.99.1</ecNumber>
    </submittedName>
</protein>
<gene>
    <name evidence="8" type="primary">betA3</name>
    <name evidence="8" type="ORF">MIM_c20980</name>
</gene>
<dbReference type="InterPro" id="IPR012132">
    <property type="entry name" value="GMC_OxRdtase"/>
</dbReference>
<dbReference type="eggNOG" id="COG2303">
    <property type="taxonomic scope" value="Bacteria"/>
</dbReference>
<dbReference type="InterPro" id="IPR000172">
    <property type="entry name" value="GMC_OxRdtase_N"/>
</dbReference>
<organism evidence="8 9">
    <name type="scientific">Advenella mimigardefordensis (strain DSM 17166 / LMG 22922 / DPN7)</name>
    <dbReference type="NCBI Taxonomy" id="1247726"/>
    <lineage>
        <taxon>Bacteria</taxon>
        <taxon>Pseudomonadati</taxon>
        <taxon>Pseudomonadota</taxon>
        <taxon>Betaproteobacteria</taxon>
        <taxon>Burkholderiales</taxon>
        <taxon>Alcaligenaceae</taxon>
    </lineage>
</organism>
<evidence type="ECO:0000256" key="3">
    <source>
        <dbReference type="ARBA" id="ARBA00022630"/>
    </source>
</evidence>
<feature type="compositionally biased region" description="Basic and acidic residues" evidence="6">
    <location>
        <begin position="541"/>
        <end position="553"/>
    </location>
</feature>
<evidence type="ECO:0000256" key="5">
    <source>
        <dbReference type="PIRSR" id="PIRSR000137-2"/>
    </source>
</evidence>
<evidence type="ECO:0000256" key="1">
    <source>
        <dbReference type="ARBA" id="ARBA00001974"/>
    </source>
</evidence>
<dbReference type="PATRIC" id="fig|1247726.3.peg.2307"/>
<dbReference type="EMBL" id="CP003915">
    <property type="protein sequence ID" value="AHG64177.1"/>
    <property type="molecule type" value="Genomic_DNA"/>
</dbReference>
<evidence type="ECO:0000259" key="7">
    <source>
        <dbReference type="PROSITE" id="PS00624"/>
    </source>
</evidence>
<dbReference type="Pfam" id="PF05199">
    <property type="entry name" value="GMC_oxred_C"/>
    <property type="match status" value="1"/>
</dbReference>
<dbReference type="Gene3D" id="3.30.560.10">
    <property type="entry name" value="Glucose Oxidase, domain 3"/>
    <property type="match status" value="1"/>
</dbReference>
<dbReference type="SUPFAM" id="SSF51905">
    <property type="entry name" value="FAD/NAD(P)-binding domain"/>
    <property type="match status" value="1"/>
</dbReference>
<dbReference type="PIRSF" id="PIRSF000137">
    <property type="entry name" value="Alcohol_oxidase"/>
    <property type="match status" value="1"/>
</dbReference>
<feature type="domain" description="Glucose-methanol-choline oxidoreductase N-terminal" evidence="7">
    <location>
        <begin position="255"/>
        <end position="269"/>
    </location>
</feature>
<evidence type="ECO:0000256" key="6">
    <source>
        <dbReference type="SAM" id="MobiDB-lite"/>
    </source>
</evidence>
<keyword evidence="4 5" id="KW-0274">FAD</keyword>
<feature type="region of interest" description="Disordered" evidence="6">
    <location>
        <begin position="534"/>
        <end position="553"/>
    </location>
</feature>
<dbReference type="STRING" id="1247726.MIM_c20980"/>
<dbReference type="Proteomes" id="UP000019095">
    <property type="component" value="Chromosome"/>
</dbReference>
<dbReference type="GO" id="GO:0050660">
    <property type="term" value="F:flavin adenine dinucleotide binding"/>
    <property type="evidence" value="ECO:0007669"/>
    <property type="project" value="InterPro"/>
</dbReference>
<reference evidence="8 9" key="1">
    <citation type="journal article" date="2014" name="Microbiology">
        <title>Unravelling the complete genome sequence of Advenella mimigardefordensis strain DPN7T and novel insights in the catabolism of the xenobiotic polythioester precursor 3,3'-dithiodipropionate.</title>
        <authorList>
            <person name="Wubbeler J.H."/>
            <person name="Hiessl S."/>
            <person name="Schuldes J."/>
            <person name="Thurmer A."/>
            <person name="Daniel R."/>
            <person name="Steinbuchel A."/>
        </authorList>
    </citation>
    <scope>NUCLEOTIDE SEQUENCE [LARGE SCALE GENOMIC DNA]</scope>
    <source>
        <strain evidence="9">DSM 17166 / LMG 22922 / DPN7</strain>
    </source>
</reference>
<evidence type="ECO:0000313" key="8">
    <source>
        <dbReference type="EMBL" id="AHG64177.1"/>
    </source>
</evidence>
<dbReference type="SUPFAM" id="SSF54373">
    <property type="entry name" value="FAD-linked reductases, C-terminal domain"/>
    <property type="match status" value="1"/>
</dbReference>
<dbReference type="PROSITE" id="PS00624">
    <property type="entry name" value="GMC_OXRED_2"/>
    <property type="match status" value="1"/>
</dbReference>
<dbReference type="Pfam" id="PF00732">
    <property type="entry name" value="GMC_oxred_N"/>
    <property type="match status" value="1"/>
</dbReference>
<dbReference type="AlphaFoldDB" id="W0PF74"/>
<sequence length="553" mass="60550">MKVEQFDYVIVGGGSAGCVMAARLSEDNDVSVLLLEAGGRDWHPYIQIPLGVGQIRQAGMFDWGYLSTPQAGLDGRRIELKRGKVLGGSSSINFMAHNRGNRSDYERWVRLGAKQWSYDHLLPYFKRLESWRGEAAAHRGSDGPVGITYTCDSDPLGWAVLEAAKAAGYPIFDDLNSPEPNGFGLAQSAIDRGRRASASRAYLRPALGRRNLTVRTRAIAARILFEGKTAVGLQYLRSDKLGEIRARREVILTSGAFNSPQLLMLSGIGDADALRKLNITPVQHLPGVGANLQDHLSIPLTYQRIGAESALHRMLRIDRLVPALLNALVAGKGPATILPSGINSILRTRPELDAPDIQIIFGAGALEARPWLPGFNQWQDLFYLRPVGAHPQSRGHVTLASNDPCAKPVIDPRYLSCVEDVRVLRDGFRIAREVVSQLQLDAFRGEELSPGLACRTDADIDKHIRHTATTVQHASCTCRIGEDDMAVVDARLRVHGINRLRVVDASVMPEILSCNIHAAVLAIAEWASDVIRGKAPMRPDGNSRDATKETEKN</sequence>
<dbReference type="Gene3D" id="3.50.50.60">
    <property type="entry name" value="FAD/NAD(P)-binding domain"/>
    <property type="match status" value="1"/>
</dbReference>
<dbReference type="PANTHER" id="PTHR11552">
    <property type="entry name" value="GLUCOSE-METHANOL-CHOLINE GMC OXIDOREDUCTASE"/>
    <property type="match status" value="1"/>
</dbReference>
<dbReference type="KEGG" id="amim:MIM_c20980"/>
<dbReference type="PROSITE" id="PS51257">
    <property type="entry name" value="PROKAR_LIPOPROTEIN"/>
    <property type="match status" value="1"/>
</dbReference>